<dbReference type="Pfam" id="PF20283">
    <property type="entry name" value="CTD7"/>
    <property type="match status" value="1"/>
</dbReference>
<dbReference type="InterPro" id="IPR025382">
    <property type="entry name" value="Cap4-like_endonuclease_dom"/>
</dbReference>
<evidence type="ECO:0000259" key="2">
    <source>
        <dbReference type="Pfam" id="PF20283"/>
    </source>
</evidence>
<dbReference type="EMBL" id="DPOP01000017">
    <property type="protein sequence ID" value="HCW65943.1"/>
    <property type="molecule type" value="Genomic_DNA"/>
</dbReference>
<dbReference type="InterPro" id="IPR046913">
    <property type="entry name" value="ABC-3C_CTD7"/>
</dbReference>
<name>A0A358HPI7_9PROT</name>
<gene>
    <name evidence="3" type="ORF">DEF21_04225</name>
    <name evidence="4" type="ORF">DHR80_01785</name>
</gene>
<reference evidence="5 6" key="1">
    <citation type="journal article" date="2018" name="Nat. Biotechnol.">
        <title>A standardized bacterial taxonomy based on genome phylogeny substantially revises the tree of life.</title>
        <authorList>
            <person name="Parks D.H."/>
            <person name="Chuvochina M."/>
            <person name="Waite D.W."/>
            <person name="Rinke C."/>
            <person name="Skarshewski A."/>
            <person name="Chaumeil P.A."/>
            <person name="Hugenholtz P."/>
        </authorList>
    </citation>
    <scope>NUCLEOTIDE SEQUENCE [LARGE SCALE GENOMIC DNA]</scope>
    <source>
        <strain evidence="3">UBA8707</strain>
        <strain evidence="4">UBA9881</strain>
    </source>
</reference>
<comment type="caution">
    <text evidence="3">The sequence shown here is derived from an EMBL/GenBank/DDBJ whole genome shotgun (WGS) entry which is preliminary data.</text>
</comment>
<evidence type="ECO:0000313" key="5">
    <source>
        <dbReference type="Proteomes" id="UP000264179"/>
    </source>
</evidence>
<dbReference type="Pfam" id="PF14130">
    <property type="entry name" value="Cap4_nuclease"/>
    <property type="match status" value="1"/>
</dbReference>
<dbReference type="GO" id="GO:0004518">
    <property type="term" value="F:nuclease activity"/>
    <property type="evidence" value="ECO:0007669"/>
    <property type="project" value="InterPro"/>
</dbReference>
<dbReference type="Proteomes" id="UP000264179">
    <property type="component" value="Unassembled WGS sequence"/>
</dbReference>
<evidence type="ECO:0000313" key="3">
    <source>
        <dbReference type="EMBL" id="HBU97099.1"/>
    </source>
</evidence>
<feature type="domain" description="CD-NTase associated protein 4-like DNA endonuclease" evidence="1">
    <location>
        <begin position="28"/>
        <end position="200"/>
    </location>
</feature>
<proteinExistence type="predicted"/>
<evidence type="ECO:0000313" key="6">
    <source>
        <dbReference type="Proteomes" id="UP000264753"/>
    </source>
</evidence>
<evidence type="ECO:0000259" key="1">
    <source>
        <dbReference type="Pfam" id="PF14130"/>
    </source>
</evidence>
<dbReference type="Proteomes" id="UP000264753">
    <property type="component" value="Unassembled WGS sequence"/>
</dbReference>
<accession>A0A358HPI7</accession>
<organism evidence="3 6">
    <name type="scientific">Thalassospira lucentensis</name>
    <dbReference type="NCBI Taxonomy" id="168935"/>
    <lineage>
        <taxon>Bacteria</taxon>
        <taxon>Pseudomonadati</taxon>
        <taxon>Pseudomonadota</taxon>
        <taxon>Alphaproteobacteria</taxon>
        <taxon>Rhodospirillales</taxon>
        <taxon>Thalassospiraceae</taxon>
        <taxon>Thalassospira</taxon>
    </lineage>
</organism>
<protein>
    <submittedName>
        <fullName evidence="3">Uncharacterized protein</fullName>
    </submittedName>
</protein>
<feature type="domain" description="ABC-three component systems C-terminal" evidence="2">
    <location>
        <begin position="278"/>
        <end position="399"/>
    </location>
</feature>
<dbReference type="EMBL" id="DOOG01000037">
    <property type="protein sequence ID" value="HBU97099.1"/>
    <property type="molecule type" value="Genomic_DNA"/>
</dbReference>
<evidence type="ECO:0000313" key="4">
    <source>
        <dbReference type="EMBL" id="HCW65943.1"/>
    </source>
</evidence>
<sequence length="409" mass="46039">MQPDTFYLEVFMGTGYNNKFSAAPSLAGYLFQCRYALYRSLQLVEKSTNSHVAIERYDDISFENANYAECLIQAKHSNTPKSLSDNSVDLWKTIRVWLHERAAGSATTDSTRYNLITNSEASDGSAMSMLRPYPSQRSETDAYVSLKKAAETSTNLEAKEGHSAFLKLTKEEAIDFLSKVEIFDRSSGLADVRYDIVGKLKIISEEHAEDIANELEGWWLNVLGEHLTTSNLAPIPLQQVLRKANDIGDQYKGGGLPVYAPEDLGAKAYSVDDEAFMFVRQMRVVEMPESSIQRGVQDFYRASAQRARWARESLLLDGEGAKFDTALCDSWGREGDALRATSSINTEEEKKLYGRMLCAWASRHTHPFRNVVEAWMTSGSYHALSDKKRISWHPEFITLLAKKDTIDDA</sequence>
<dbReference type="AlphaFoldDB" id="A0A358HPI7"/>